<feature type="compositionally biased region" description="Low complexity" evidence="10">
    <location>
        <begin position="570"/>
        <end position="582"/>
    </location>
</feature>
<keyword evidence="8" id="KW-0966">Cell projection</keyword>
<dbReference type="PANTHER" id="PTHR22938:SF0">
    <property type="entry name" value="E3 UBIQUITIN-PROTEIN LIGASE ZNF598"/>
    <property type="match status" value="1"/>
</dbReference>
<dbReference type="InterPro" id="IPR013087">
    <property type="entry name" value="Znf_C2H2_type"/>
</dbReference>
<evidence type="ECO:0000256" key="2">
    <source>
        <dbReference type="ARBA" id="ARBA00022490"/>
    </source>
</evidence>
<dbReference type="InterPro" id="IPR001841">
    <property type="entry name" value="Znf_RING"/>
</dbReference>
<dbReference type="GO" id="GO:0016567">
    <property type="term" value="P:protein ubiquitination"/>
    <property type="evidence" value="ECO:0007669"/>
    <property type="project" value="TreeGrafter"/>
</dbReference>
<evidence type="ECO:0000256" key="9">
    <source>
        <dbReference type="PROSITE-ProRule" id="PRU00175"/>
    </source>
</evidence>
<evidence type="ECO:0000256" key="3">
    <source>
        <dbReference type="ARBA" id="ARBA00022723"/>
    </source>
</evidence>
<evidence type="ECO:0000256" key="10">
    <source>
        <dbReference type="SAM" id="MobiDB-lite"/>
    </source>
</evidence>
<dbReference type="GO" id="GO:0005929">
    <property type="term" value="C:cilium"/>
    <property type="evidence" value="ECO:0007669"/>
    <property type="project" value="UniProtKB-ARBA"/>
</dbReference>
<dbReference type="PROSITE" id="PS50089">
    <property type="entry name" value="ZF_RING_2"/>
    <property type="match status" value="1"/>
</dbReference>
<evidence type="ECO:0000256" key="6">
    <source>
        <dbReference type="ARBA" id="ARBA00022833"/>
    </source>
</evidence>
<feature type="compositionally biased region" description="Polar residues" evidence="10">
    <location>
        <begin position="360"/>
        <end position="370"/>
    </location>
</feature>
<dbReference type="PROSITE" id="PS51381">
    <property type="entry name" value="C2_B9"/>
    <property type="match status" value="1"/>
</dbReference>
<feature type="compositionally biased region" description="Basic and acidic residues" evidence="10">
    <location>
        <begin position="519"/>
        <end position="532"/>
    </location>
</feature>
<feature type="compositionally biased region" description="Polar residues" evidence="10">
    <location>
        <begin position="442"/>
        <end position="457"/>
    </location>
</feature>
<evidence type="ECO:0000256" key="5">
    <source>
        <dbReference type="ARBA" id="ARBA00022794"/>
    </source>
</evidence>
<dbReference type="GO" id="GO:0008270">
    <property type="term" value="F:zinc ion binding"/>
    <property type="evidence" value="ECO:0007669"/>
    <property type="project" value="UniProtKB-KW"/>
</dbReference>
<evidence type="ECO:0000256" key="4">
    <source>
        <dbReference type="ARBA" id="ARBA00022771"/>
    </source>
</evidence>
<dbReference type="PROSITE" id="PS00518">
    <property type="entry name" value="ZF_RING_1"/>
    <property type="match status" value="1"/>
</dbReference>
<evidence type="ECO:0000256" key="1">
    <source>
        <dbReference type="ARBA" id="ARBA00004120"/>
    </source>
</evidence>
<feature type="region of interest" description="Disordered" evidence="10">
    <location>
        <begin position="26"/>
        <end position="57"/>
    </location>
</feature>
<evidence type="ECO:0000256" key="8">
    <source>
        <dbReference type="ARBA" id="ARBA00023273"/>
    </source>
</evidence>
<proteinExistence type="predicted"/>
<dbReference type="Pfam" id="PF07162">
    <property type="entry name" value="B9-C2"/>
    <property type="match status" value="1"/>
</dbReference>
<dbReference type="SUPFAM" id="SSF57850">
    <property type="entry name" value="RING/U-box"/>
    <property type="match status" value="1"/>
</dbReference>
<organism evidence="12 13">
    <name type="scientific">Strongyloides stercoralis</name>
    <name type="common">Threadworm</name>
    <dbReference type="NCBI Taxonomy" id="6248"/>
    <lineage>
        <taxon>Eukaryota</taxon>
        <taxon>Metazoa</taxon>
        <taxon>Ecdysozoa</taxon>
        <taxon>Nematoda</taxon>
        <taxon>Chromadorea</taxon>
        <taxon>Rhabditida</taxon>
        <taxon>Tylenchina</taxon>
        <taxon>Panagrolaimomorpha</taxon>
        <taxon>Strongyloidoidea</taxon>
        <taxon>Strongyloididae</taxon>
        <taxon>Strongyloides</taxon>
    </lineage>
</organism>
<keyword evidence="7" id="KW-0206">Cytoskeleton</keyword>
<comment type="subcellular location">
    <subcellularLocation>
        <location evidence="1">Cytoplasm</location>
        <location evidence="1">Cytoskeleton</location>
        <location evidence="1">Cilium basal body</location>
    </subcellularLocation>
</comment>
<dbReference type="InterPro" id="IPR010796">
    <property type="entry name" value="C2_B9-type_dom"/>
</dbReference>
<dbReference type="GO" id="GO:0072344">
    <property type="term" value="P:rescue of stalled ribosome"/>
    <property type="evidence" value="ECO:0007669"/>
    <property type="project" value="InterPro"/>
</dbReference>
<dbReference type="GO" id="GO:0061630">
    <property type="term" value="F:ubiquitin protein ligase activity"/>
    <property type="evidence" value="ECO:0007669"/>
    <property type="project" value="InterPro"/>
</dbReference>
<feature type="region of interest" description="Disordered" evidence="10">
    <location>
        <begin position="570"/>
        <end position="593"/>
    </location>
</feature>
<dbReference type="Proteomes" id="UP000035681">
    <property type="component" value="Unplaced"/>
</dbReference>
<dbReference type="InterPro" id="IPR017907">
    <property type="entry name" value="Znf_RING_CS"/>
</dbReference>
<dbReference type="SMART" id="SM00355">
    <property type="entry name" value="ZnF_C2H2"/>
    <property type="match status" value="4"/>
</dbReference>
<evidence type="ECO:0000259" key="11">
    <source>
        <dbReference type="PROSITE" id="PS50089"/>
    </source>
</evidence>
<keyword evidence="3" id="KW-0479">Metal-binding</keyword>
<dbReference type="GO" id="GO:0030030">
    <property type="term" value="P:cell projection organization"/>
    <property type="evidence" value="ECO:0007669"/>
    <property type="project" value="UniProtKB-KW"/>
</dbReference>
<keyword evidence="5" id="KW-0970">Cilium biogenesis/degradation</keyword>
<feature type="region of interest" description="Disordered" evidence="10">
    <location>
        <begin position="642"/>
        <end position="662"/>
    </location>
</feature>
<keyword evidence="6" id="KW-0862">Zinc</keyword>
<dbReference type="WBParaSite" id="TCONS_00003881.p1">
    <property type="protein sequence ID" value="TCONS_00003881.p1"/>
    <property type="gene ID" value="XLOC_000579"/>
</dbReference>
<dbReference type="AlphaFoldDB" id="A0AAF5CYG9"/>
<feature type="region of interest" description="Disordered" evidence="10">
    <location>
        <begin position="360"/>
        <end position="397"/>
    </location>
</feature>
<feature type="domain" description="RING-type" evidence="11">
    <location>
        <begin position="95"/>
        <end position="135"/>
    </location>
</feature>
<keyword evidence="12" id="KW-1185">Reference proteome</keyword>
<accession>A0AAF5CYG9</accession>
<feature type="region of interest" description="Disordered" evidence="10">
    <location>
        <begin position="518"/>
        <end position="549"/>
    </location>
</feature>
<name>A0AAF5CYG9_STRER</name>
<feature type="region of interest" description="Disordered" evidence="10">
    <location>
        <begin position="914"/>
        <end position="939"/>
    </location>
</feature>
<protein>
    <submittedName>
        <fullName evidence="13">B9 domain-containing protein 1</fullName>
    </submittedName>
</protein>
<dbReference type="GO" id="GO:0043022">
    <property type="term" value="F:ribosome binding"/>
    <property type="evidence" value="ECO:0007669"/>
    <property type="project" value="TreeGrafter"/>
</dbReference>
<evidence type="ECO:0000256" key="7">
    <source>
        <dbReference type="ARBA" id="ARBA00023212"/>
    </source>
</evidence>
<keyword evidence="4 9" id="KW-0863">Zinc-finger</keyword>
<keyword evidence="2" id="KW-0963">Cytoplasm</keyword>
<feature type="region of interest" description="Disordered" evidence="10">
    <location>
        <begin position="442"/>
        <end position="478"/>
    </location>
</feature>
<evidence type="ECO:0000313" key="13">
    <source>
        <dbReference type="WBParaSite" id="TCONS_00003881.p1"/>
    </source>
</evidence>
<dbReference type="InterPro" id="IPR044288">
    <property type="entry name" value="ZNF598/HEL2"/>
</dbReference>
<sequence>MTPITSFVFRGCGTLFKHMEANRIDTTSKPKRRYPNNNKSNNARKNENSTKNVKKSSDSEIDETLALVNIIRENGVSTKHVVDGLPPSVMFVSTCEICYEEREFFGMFSCNHCVCMQCLLKQTLFTESISCCHCRNIYDSIIFFRVNQELPNQYPPIDIERCKKRYVSRYNSRLQRKYNIIFGCSLTVQAFDHILGHRCYICDRNDDDSDHKTFQKLKEHYLKKHGRKFCDICCEHEKKFSSERIPFTFSEYKDHQQGKKTLWEELATDGHVNCRFCRNKIFYGSEERFRHYRLEHQTCEICLREKNEFMVFENFKCLLFHYEKNHYLCSDNECRKSGLCFSTDAELQIHVSEYHKKTNRTQPVPLSFPSSLRGPRVPINNPQPNERQDEERTVKSNTIQNAVVKTSSNNQGIGMYNYASTRANLGIRDNNAFPSLVSTVNKPQVSSNLPTASSIIVSNKPPPPDSSKKKTSYEATSSDFPSLINSSVKKTDNNVWGAGNSQKLKKVLTKPVVSVTTNTKEKVNVPKPRDFDPNTWANSSSSSQDKKVEKNAIPRISGFADFQDVVTDSKSSSLNNIPPSNNGTTNCSKNESENEELFVRADGFKIPTNTKRPPLAKTSEPTKKVPPIEAFPILANPYQPKKDEKKVENLGNETSNKSKKNEPKDFNSVVDEICFLIIIMSKIKSKFIVIVNGIIVNACFHQAKSLYVKYNFIYGPDWSFVTGIEEGISCSGHKTRNKAEINLNTLIECTFSSTNPYKWPQLILSCYGPDLFGNDIILGYGGVYIPTTPGVTEISVPMFVPKASSGINTLIGFLTGRRAEFVDSRIVGSAEGRDITRVTTQGIINVKFNVILKDLKKFGYDVEGGTMAKLSEFILPQHIFEKEESINLGNNNEQLQEFKDETDEKKEEEIVWKQEEQTISSKEESVDKNSDEDTNNKEDNKKYLFSECESLFSHLFLSHLSTSFFECNQIHQVYQ</sequence>
<dbReference type="PANTHER" id="PTHR22938">
    <property type="entry name" value="ZINC FINGER PROTEIN 598"/>
    <property type="match status" value="1"/>
</dbReference>
<reference evidence="13" key="1">
    <citation type="submission" date="2024-02" db="UniProtKB">
        <authorList>
            <consortium name="WormBaseParasite"/>
        </authorList>
    </citation>
    <scope>IDENTIFICATION</scope>
</reference>
<evidence type="ECO:0000313" key="12">
    <source>
        <dbReference type="Proteomes" id="UP000035681"/>
    </source>
</evidence>